<dbReference type="Gene3D" id="3.90.640.10">
    <property type="entry name" value="Actin, Chain A, domain 4"/>
    <property type="match status" value="2"/>
</dbReference>
<dbReference type="InterPro" id="IPR018181">
    <property type="entry name" value="Heat_shock_70_CS"/>
</dbReference>
<dbReference type="PRINTS" id="PR00301">
    <property type="entry name" value="HEATSHOCK70"/>
</dbReference>
<dbReference type="Gene3D" id="2.60.34.10">
    <property type="entry name" value="Substrate Binding Domain Of DNAk, Chain A, domain 1"/>
    <property type="match status" value="1"/>
</dbReference>
<dbReference type="InterPro" id="IPR043129">
    <property type="entry name" value="ATPase_NBD"/>
</dbReference>
<dbReference type="InterPro" id="IPR013126">
    <property type="entry name" value="Hsp_70_fam"/>
</dbReference>
<evidence type="ECO:0000256" key="4">
    <source>
        <dbReference type="RuleBase" id="RU003322"/>
    </source>
</evidence>
<dbReference type="Gene3D" id="3.30.420.40">
    <property type="match status" value="5"/>
</dbReference>
<evidence type="ECO:0000256" key="3">
    <source>
        <dbReference type="ARBA" id="ARBA00022840"/>
    </source>
</evidence>
<evidence type="ECO:0000256" key="1">
    <source>
        <dbReference type="ARBA" id="ARBA00007381"/>
    </source>
</evidence>
<comment type="similarity">
    <text evidence="1 4">Belongs to the heat shock protein 70 family.</text>
</comment>
<comment type="caution">
    <text evidence="5">The sequence shown here is derived from an EMBL/GenBank/DDBJ whole genome shotgun (WGS) entry which is preliminary data.</text>
</comment>
<evidence type="ECO:0000313" key="6">
    <source>
        <dbReference type="Proteomes" id="UP000559027"/>
    </source>
</evidence>
<evidence type="ECO:0008006" key="7">
    <source>
        <dbReference type="Google" id="ProtNLM"/>
    </source>
</evidence>
<dbReference type="Pfam" id="PF00012">
    <property type="entry name" value="HSP70"/>
    <property type="match status" value="3"/>
</dbReference>
<dbReference type="EMBL" id="JAACJO010000021">
    <property type="protein sequence ID" value="KAF5348133.1"/>
    <property type="molecule type" value="Genomic_DNA"/>
</dbReference>
<gene>
    <name evidence="5" type="ORF">D9756_010727</name>
</gene>
<dbReference type="AlphaFoldDB" id="A0A8H5FTJ2"/>
<dbReference type="PROSITE" id="PS01036">
    <property type="entry name" value="HSP70_3"/>
    <property type="match status" value="1"/>
</dbReference>
<keyword evidence="3 4" id="KW-0067">ATP-binding</keyword>
<dbReference type="PROSITE" id="PS00329">
    <property type="entry name" value="HSP70_2"/>
    <property type="match status" value="1"/>
</dbReference>
<organism evidence="5 6">
    <name type="scientific">Leucocoprinus leucothites</name>
    <dbReference type="NCBI Taxonomy" id="201217"/>
    <lineage>
        <taxon>Eukaryota</taxon>
        <taxon>Fungi</taxon>
        <taxon>Dikarya</taxon>
        <taxon>Basidiomycota</taxon>
        <taxon>Agaricomycotina</taxon>
        <taxon>Agaricomycetes</taxon>
        <taxon>Agaricomycetidae</taxon>
        <taxon>Agaricales</taxon>
        <taxon>Agaricineae</taxon>
        <taxon>Agaricaceae</taxon>
        <taxon>Leucocoprinus</taxon>
    </lineage>
</organism>
<dbReference type="GO" id="GO:0140662">
    <property type="term" value="F:ATP-dependent protein folding chaperone"/>
    <property type="evidence" value="ECO:0007669"/>
    <property type="project" value="InterPro"/>
</dbReference>
<dbReference type="InterPro" id="IPR029047">
    <property type="entry name" value="HSP70_peptide-bd_sf"/>
</dbReference>
<accession>A0A8H5FTJ2</accession>
<evidence type="ECO:0000256" key="2">
    <source>
        <dbReference type="ARBA" id="ARBA00022741"/>
    </source>
</evidence>
<proteinExistence type="inferred from homology"/>
<dbReference type="PANTHER" id="PTHR19375">
    <property type="entry name" value="HEAT SHOCK PROTEIN 70KDA"/>
    <property type="match status" value="1"/>
</dbReference>
<keyword evidence="2 4" id="KW-0547">Nucleotide-binding</keyword>
<dbReference type="OrthoDB" id="2401965at2759"/>
<dbReference type="GO" id="GO:0005524">
    <property type="term" value="F:ATP binding"/>
    <property type="evidence" value="ECO:0007669"/>
    <property type="project" value="UniProtKB-KW"/>
</dbReference>
<evidence type="ECO:0000313" key="5">
    <source>
        <dbReference type="EMBL" id="KAF5348133.1"/>
    </source>
</evidence>
<dbReference type="FunFam" id="3.30.420.40:FF:000172">
    <property type="entry name" value="Heat shock 70 kDa protein"/>
    <property type="match status" value="1"/>
</dbReference>
<dbReference type="FunFam" id="2.60.34.10:FF:000002">
    <property type="entry name" value="Heat shock 70 kDa"/>
    <property type="match status" value="1"/>
</dbReference>
<keyword evidence="6" id="KW-1185">Reference proteome</keyword>
<dbReference type="FunFam" id="3.30.420.40:FF:000028">
    <property type="entry name" value="heat shock 70 kDa protein-like"/>
    <property type="match status" value="2"/>
</dbReference>
<protein>
    <recommendedName>
        <fullName evidence="7">Heat shock protein 70</fullName>
    </recommendedName>
</protein>
<dbReference type="SUPFAM" id="SSF53067">
    <property type="entry name" value="Actin-like ATPase domain"/>
    <property type="match status" value="2"/>
</dbReference>
<sequence length="531" mass="58214">MLIAHSSEELLDYGILFCCLGCVGVWKNDRVEIIANDQGNRTTPSYVSFSDNERLISDAAKNQVAMNPHNTVFDAKHLIGRKFDDIEVQSDIKHFPFTVFNKDGKPYIRVEYRGEQKEFHATQLVSRGNLLHGPNKDEGNCQILSRVRPPRMPEPISGMNVLRIINEPTVAAIAYGLDKKVTGERKVLIFDLGGGTFDVSLLTIEEGIFEVKATAGDTHLGGEDFDNRLICPATLVPSVISVPLASVPSALSPLQPRLYEGIDFYTSLTHARFEELCQHLFRGTLEPVEKVLRDSKIDKANVHEIVLVGGSTRIPCIVKLISDFLNGKEPNKSINPDEAVAYGAAIQATILSGDTSEKTQDLLLLDVAHLSLGIETAGGVMTALIKRNTTVPTKKPEIFSTYSDNQPGVLIQVYEDERARTKDNNLIGKFELSGIPPAPRGVPNANGILNVSASDKTTCKSNCITITSDKGRLSKEEIERMVNEAKKYKAEDDAAAARISSKNGLESYAYNLCTSMCSGMAGRLFYAISLH</sequence>
<name>A0A8H5FTJ2_9AGAR</name>
<dbReference type="SUPFAM" id="SSF100920">
    <property type="entry name" value="Heat shock protein 70kD (HSP70), peptide-binding domain"/>
    <property type="match status" value="1"/>
</dbReference>
<dbReference type="Proteomes" id="UP000559027">
    <property type="component" value="Unassembled WGS sequence"/>
</dbReference>
<reference evidence="5 6" key="1">
    <citation type="journal article" date="2020" name="ISME J.">
        <title>Uncovering the hidden diversity of litter-decomposition mechanisms in mushroom-forming fungi.</title>
        <authorList>
            <person name="Floudas D."/>
            <person name="Bentzer J."/>
            <person name="Ahren D."/>
            <person name="Johansson T."/>
            <person name="Persson P."/>
            <person name="Tunlid A."/>
        </authorList>
    </citation>
    <scope>NUCLEOTIDE SEQUENCE [LARGE SCALE GENOMIC DNA]</scope>
    <source>
        <strain evidence="5 6">CBS 146.42</strain>
    </source>
</reference>